<dbReference type="EMBL" id="RKLO01000005">
    <property type="protein sequence ID" value="RVW01323.1"/>
    <property type="molecule type" value="Genomic_DNA"/>
</dbReference>
<protein>
    <submittedName>
        <fullName evidence="1">Uncharacterized protein</fullName>
    </submittedName>
</protein>
<comment type="caution">
    <text evidence="1">The sequence shown here is derived from an EMBL/GenBank/DDBJ whole genome shotgun (WGS) entry which is preliminary data.</text>
</comment>
<name>A0A3S3DYP1_9NOCA</name>
<evidence type="ECO:0000313" key="2">
    <source>
        <dbReference type="Proteomes" id="UP000283479"/>
    </source>
</evidence>
<proteinExistence type="predicted"/>
<gene>
    <name evidence="1" type="ORF">EGT50_13995</name>
</gene>
<organism evidence="1 2">
    <name type="scientific">Rhodococcus xishaensis</name>
    <dbReference type="NCBI Taxonomy" id="2487364"/>
    <lineage>
        <taxon>Bacteria</taxon>
        <taxon>Bacillati</taxon>
        <taxon>Actinomycetota</taxon>
        <taxon>Actinomycetes</taxon>
        <taxon>Mycobacteriales</taxon>
        <taxon>Nocardiaceae</taxon>
        <taxon>Rhodococcus</taxon>
    </lineage>
</organism>
<evidence type="ECO:0000313" key="1">
    <source>
        <dbReference type="EMBL" id="RVW01323.1"/>
    </source>
</evidence>
<reference evidence="1 2" key="1">
    <citation type="submission" date="2018-11" db="EMBL/GenBank/DDBJ databases">
        <title>Rhodococcus spongicola sp. nov. and Rhodococcus xishaensis sp. nov. from marine sponges.</title>
        <authorList>
            <person name="Li L."/>
            <person name="Lin H.W."/>
        </authorList>
    </citation>
    <scope>NUCLEOTIDE SEQUENCE [LARGE SCALE GENOMIC DNA]</scope>
    <source>
        <strain evidence="1 2">LHW51113</strain>
    </source>
</reference>
<keyword evidence="2" id="KW-1185">Reference proteome</keyword>
<dbReference type="Proteomes" id="UP000283479">
    <property type="component" value="Unassembled WGS sequence"/>
</dbReference>
<sequence length="145" mass="15403">MEDGRMKRSRFVVAGVLLAVGVGIISAPTAAAEDIGSGGLEWTPCSDSFRLPWEPATVTTNPVLSPFGTADIYCKSWHGVTAVYQLDPSGNRHQLVRSLGAFEGAGSLVDLVGTEGAFDLYSPLGSIMLPLALPLPFYVWDPATY</sequence>
<accession>A0A3S3DYP1</accession>
<dbReference type="AlphaFoldDB" id="A0A3S3DYP1"/>